<reference evidence="2" key="1">
    <citation type="submission" date="2023-03" db="EMBL/GenBank/DDBJ databases">
        <title>Chromosome-scale reference genome and RAD-based genetic map of yellow starthistle (Centaurea solstitialis) reveal putative structural variation and QTLs associated with invader traits.</title>
        <authorList>
            <person name="Reatini B."/>
            <person name="Cang F.A."/>
            <person name="Jiang Q."/>
            <person name="Mckibben M.T.W."/>
            <person name="Barker M.S."/>
            <person name="Rieseberg L.H."/>
            <person name="Dlugosch K.M."/>
        </authorList>
    </citation>
    <scope>NUCLEOTIDE SEQUENCE</scope>
    <source>
        <strain evidence="2">CAN-66</strain>
        <tissue evidence="2">Leaf</tissue>
    </source>
</reference>
<feature type="domain" description="Reverse transcriptase zinc-binding" evidence="1">
    <location>
        <begin position="105"/>
        <end position="190"/>
    </location>
</feature>
<organism evidence="2 3">
    <name type="scientific">Centaurea solstitialis</name>
    <name type="common">yellow star-thistle</name>
    <dbReference type="NCBI Taxonomy" id="347529"/>
    <lineage>
        <taxon>Eukaryota</taxon>
        <taxon>Viridiplantae</taxon>
        <taxon>Streptophyta</taxon>
        <taxon>Embryophyta</taxon>
        <taxon>Tracheophyta</taxon>
        <taxon>Spermatophyta</taxon>
        <taxon>Magnoliopsida</taxon>
        <taxon>eudicotyledons</taxon>
        <taxon>Gunneridae</taxon>
        <taxon>Pentapetalae</taxon>
        <taxon>asterids</taxon>
        <taxon>campanulids</taxon>
        <taxon>Asterales</taxon>
        <taxon>Asteraceae</taxon>
        <taxon>Carduoideae</taxon>
        <taxon>Cardueae</taxon>
        <taxon>Centaureinae</taxon>
        <taxon>Centaurea</taxon>
    </lineage>
</organism>
<dbReference type="InterPro" id="IPR026960">
    <property type="entry name" value="RVT-Znf"/>
</dbReference>
<evidence type="ECO:0000259" key="1">
    <source>
        <dbReference type="Pfam" id="PF13966"/>
    </source>
</evidence>
<proteinExistence type="predicted"/>
<sequence>MAMGVSDLVRQFIRFQIGSGNMINAWEDNWFQGGPLSRLISYNRFHRAGFDRETNVHALTSQCQGVWPMEWTQSNPTGFMLPLPTTFPNRVDALKWVSNQQLVDFTVKEAWKSLSGIYPSYHWTKFVWFKGHIPKHGFCMWTACHGRLPTQDRIRTWKHDPPDFVCALCGSGPDSHSHSFFMCPFSLVVWSRIKVEVGLGGFPDDWNLLVDRLNDNQGPKRKIQKLALSGAVYFIWRERNRRLFTSVKMDSEQIFRQIRDVIISRMAWRSVASTRRDE</sequence>
<dbReference type="Pfam" id="PF13966">
    <property type="entry name" value="zf-RVT"/>
    <property type="match status" value="1"/>
</dbReference>
<name>A0AA38SIE3_9ASTR</name>
<dbReference type="AlphaFoldDB" id="A0AA38SIE3"/>
<evidence type="ECO:0000313" key="2">
    <source>
        <dbReference type="EMBL" id="KAJ9536551.1"/>
    </source>
</evidence>
<accession>A0AA38SIE3</accession>
<comment type="caution">
    <text evidence="2">The sequence shown here is derived from an EMBL/GenBank/DDBJ whole genome shotgun (WGS) entry which is preliminary data.</text>
</comment>
<gene>
    <name evidence="2" type="ORF">OSB04_un000303</name>
</gene>
<dbReference type="Proteomes" id="UP001172457">
    <property type="component" value="Unassembled WGS sequence"/>
</dbReference>
<protein>
    <recommendedName>
        <fullName evidence="1">Reverse transcriptase zinc-binding domain-containing protein</fullName>
    </recommendedName>
</protein>
<evidence type="ECO:0000313" key="3">
    <source>
        <dbReference type="Proteomes" id="UP001172457"/>
    </source>
</evidence>
<dbReference type="EMBL" id="JARYMX010000017">
    <property type="protein sequence ID" value="KAJ9536551.1"/>
    <property type="molecule type" value="Genomic_DNA"/>
</dbReference>
<dbReference type="PANTHER" id="PTHR33116">
    <property type="entry name" value="REVERSE TRANSCRIPTASE ZINC-BINDING DOMAIN-CONTAINING PROTEIN-RELATED-RELATED"/>
    <property type="match status" value="1"/>
</dbReference>
<keyword evidence="3" id="KW-1185">Reference proteome</keyword>
<dbReference type="PANTHER" id="PTHR33116:SF78">
    <property type="entry name" value="OS12G0587133 PROTEIN"/>
    <property type="match status" value="1"/>
</dbReference>